<keyword evidence="1" id="KW-0472">Membrane</keyword>
<keyword evidence="3" id="KW-1185">Reference proteome</keyword>
<organism evidence="2 3">
    <name type="scientific">Roseibium limicola</name>
    <dbReference type="NCBI Taxonomy" id="2816037"/>
    <lineage>
        <taxon>Bacteria</taxon>
        <taxon>Pseudomonadati</taxon>
        <taxon>Pseudomonadota</taxon>
        <taxon>Alphaproteobacteria</taxon>
        <taxon>Hyphomicrobiales</taxon>
        <taxon>Stappiaceae</taxon>
        <taxon>Roseibium</taxon>
    </lineage>
</organism>
<dbReference type="Proteomes" id="UP000664779">
    <property type="component" value="Unassembled WGS sequence"/>
</dbReference>
<dbReference type="EMBL" id="JAFLNF010000002">
    <property type="protein sequence ID" value="MBO0344879.1"/>
    <property type="molecule type" value="Genomic_DNA"/>
</dbReference>
<protein>
    <submittedName>
        <fullName evidence="2">Uncharacterized protein</fullName>
    </submittedName>
</protein>
<evidence type="ECO:0000313" key="3">
    <source>
        <dbReference type="Proteomes" id="UP000664779"/>
    </source>
</evidence>
<dbReference type="RefSeq" id="WP_206939072.1">
    <property type="nucleotide sequence ID" value="NZ_JAFLNF010000002.1"/>
</dbReference>
<keyword evidence="1" id="KW-1133">Transmembrane helix</keyword>
<gene>
    <name evidence="2" type="ORF">J0X15_06600</name>
</gene>
<accession>A0A939ELP8</accession>
<feature type="transmembrane region" description="Helical" evidence="1">
    <location>
        <begin position="15"/>
        <end position="37"/>
    </location>
</feature>
<reference evidence="2" key="1">
    <citation type="submission" date="2021-03" db="EMBL/GenBank/DDBJ databases">
        <title>Roseibium sp. CAU 1637 isolated from Incheon.</title>
        <authorList>
            <person name="Kim W."/>
        </authorList>
    </citation>
    <scope>NUCLEOTIDE SEQUENCE</scope>
    <source>
        <strain evidence="2">CAU 1637</strain>
    </source>
</reference>
<evidence type="ECO:0000256" key="1">
    <source>
        <dbReference type="SAM" id="Phobius"/>
    </source>
</evidence>
<name>A0A939ELP8_9HYPH</name>
<evidence type="ECO:0000313" key="2">
    <source>
        <dbReference type="EMBL" id="MBO0344879.1"/>
    </source>
</evidence>
<proteinExistence type="predicted"/>
<comment type="caution">
    <text evidence="2">The sequence shown here is derived from an EMBL/GenBank/DDBJ whole genome shotgun (WGS) entry which is preliminary data.</text>
</comment>
<keyword evidence="1" id="KW-0812">Transmembrane</keyword>
<sequence length="235" mass="26145">MIPYELPQASGFRPIYFTVIIALLALTAFVHLFLLAAHWSGYWRGNMYWSEAPKILSVSLDGYELKVPADLLKGPAHRLSQLTGDLYLSNLRMSAVWPSMLGARARTAGNSGRRDQKKLLDIDVRIGAPSETMSDQLESIFKKLARGQPKAGPGGLTRLRLSADGAAEGDYVFYENGRITSFIARCKIRKNAADVCRRELTWGPLLINYRFDPSLLSNWGSLERRILTLIGSLAS</sequence>
<dbReference type="AlphaFoldDB" id="A0A939ELP8"/>